<keyword evidence="2" id="KW-0520">NAD</keyword>
<accession>A0ABQ3IQ00</accession>
<dbReference type="NCBIfam" id="TIGR02288">
    <property type="entry name" value="PaaN_2"/>
    <property type="match status" value="1"/>
</dbReference>
<evidence type="ECO:0000313" key="4">
    <source>
        <dbReference type="EMBL" id="GHE90872.1"/>
    </source>
</evidence>
<dbReference type="Gene3D" id="3.40.605.10">
    <property type="entry name" value="Aldehyde Dehydrogenase, Chain A, domain 1"/>
    <property type="match status" value="1"/>
</dbReference>
<dbReference type="InterPro" id="IPR016162">
    <property type="entry name" value="Ald_DH_N"/>
</dbReference>
<dbReference type="InterPro" id="IPR015590">
    <property type="entry name" value="Aldehyde_DH_dom"/>
</dbReference>
<dbReference type="EMBL" id="BNAH01000007">
    <property type="protein sequence ID" value="GHE90872.1"/>
    <property type="molecule type" value="Genomic_DNA"/>
</dbReference>
<keyword evidence="1" id="KW-0560">Oxidoreductase</keyword>
<protein>
    <submittedName>
        <fullName evidence="4">Oxidoreductase</fullName>
    </submittedName>
</protein>
<evidence type="ECO:0000259" key="3">
    <source>
        <dbReference type="Pfam" id="PF00171"/>
    </source>
</evidence>
<dbReference type="Proteomes" id="UP000626370">
    <property type="component" value="Unassembled WGS sequence"/>
</dbReference>
<dbReference type="SUPFAM" id="SSF53720">
    <property type="entry name" value="ALDH-like"/>
    <property type="match status" value="1"/>
</dbReference>
<feature type="domain" description="Aldehyde dehydrogenase" evidence="3">
    <location>
        <begin position="77"/>
        <end position="477"/>
    </location>
</feature>
<dbReference type="InterPro" id="IPR016163">
    <property type="entry name" value="Ald_DH_C"/>
</dbReference>
<dbReference type="RefSeq" id="WP_189378167.1">
    <property type="nucleotide sequence ID" value="NZ_BNAH01000007.1"/>
</dbReference>
<keyword evidence="5" id="KW-1185">Reference proteome</keyword>
<evidence type="ECO:0000256" key="2">
    <source>
        <dbReference type="ARBA" id="ARBA00023027"/>
    </source>
</evidence>
<name>A0ABQ3IQ00_9GAMM</name>
<dbReference type="InterPro" id="IPR050485">
    <property type="entry name" value="Proline_metab_enzyme"/>
</dbReference>
<dbReference type="InterPro" id="IPR016161">
    <property type="entry name" value="Ald_DH/histidinol_DH"/>
</dbReference>
<evidence type="ECO:0000313" key="5">
    <source>
        <dbReference type="Proteomes" id="UP000626370"/>
    </source>
</evidence>
<proteinExistence type="predicted"/>
<sequence>MIIDNKHTALIVKHKSTLEEAIDAVKTRKNWSPYKDSPSTKIHGPEKPVAGKSAFEAHLNKPFNMDLPGIIEWVGEEISPFTQKPIGITYPLCDPESIVFSAKKNMKEWAKASPELRTSLCLEIADRMYERNFEMAHSVMHVTGQSYTQAFSGSGPNALDRGIEALAYAAIAMDNVTPEAQYQRSFGREQVNLEKTYTLVPRGVALVICCASFPTWNAYPAIFASLSTGNSVVIKPHPIAILPMAIVVDTCRTILTEYGFDPNLVTLSVDTLAEPIAGKYIEHPDVQIIDFTGSPRYGSYLESTITKKLLYTETAGVNSVVVESVDNLTDSMRAIARATCLFSAQMCTSPQVVYVPKEGINTAEGHVSFDEVAETIVSEIDAIAEDPKIASGVMGAIQGKVSLDVVAAATDMAICEGLSILRKSSPYKHPDFPNARTLTPLVIAVNHEHKEMYSEERFGPVLFIVAAESGDSAAEDATELAKTKGTISCYMYSTNEYFIERWVDVYAQVGANLTINLTGAMWINFAAAYSDYHVTGLNPAGNACLADLSFVASRFRIAQRRRPIKES</sequence>
<dbReference type="Pfam" id="PF00171">
    <property type="entry name" value="Aldedh"/>
    <property type="match status" value="1"/>
</dbReference>
<comment type="caution">
    <text evidence="4">The sequence shown here is derived from an EMBL/GenBank/DDBJ whole genome shotgun (WGS) entry which is preliminary data.</text>
</comment>
<dbReference type="PANTHER" id="PTHR42862:SF1">
    <property type="entry name" value="DELTA-1-PYRROLINE-5-CARBOXYLATE DEHYDROGENASE 2, ISOFORM A-RELATED"/>
    <property type="match status" value="1"/>
</dbReference>
<reference evidence="5" key="1">
    <citation type="journal article" date="2019" name="Int. J. Syst. Evol. Microbiol.">
        <title>The Global Catalogue of Microorganisms (GCM) 10K type strain sequencing project: providing services to taxonomists for standard genome sequencing and annotation.</title>
        <authorList>
            <consortium name="The Broad Institute Genomics Platform"/>
            <consortium name="The Broad Institute Genome Sequencing Center for Infectious Disease"/>
            <person name="Wu L."/>
            <person name="Ma J."/>
        </authorList>
    </citation>
    <scope>NUCLEOTIDE SEQUENCE [LARGE SCALE GENOMIC DNA]</scope>
    <source>
        <strain evidence="5">CGMCC 1.15922</strain>
    </source>
</reference>
<dbReference type="PANTHER" id="PTHR42862">
    <property type="entry name" value="DELTA-1-PYRROLINE-5-CARBOXYLATE DEHYDROGENASE 1, ISOFORM A-RELATED"/>
    <property type="match status" value="1"/>
</dbReference>
<organism evidence="4 5">
    <name type="scientific">Thalassotalea profundi</name>
    <dbReference type="NCBI Taxonomy" id="2036687"/>
    <lineage>
        <taxon>Bacteria</taxon>
        <taxon>Pseudomonadati</taxon>
        <taxon>Pseudomonadota</taxon>
        <taxon>Gammaproteobacteria</taxon>
        <taxon>Alteromonadales</taxon>
        <taxon>Colwelliaceae</taxon>
        <taxon>Thalassotalea</taxon>
    </lineage>
</organism>
<dbReference type="Gene3D" id="3.40.309.10">
    <property type="entry name" value="Aldehyde Dehydrogenase, Chain A, domain 2"/>
    <property type="match status" value="1"/>
</dbReference>
<gene>
    <name evidence="4" type="ORF">GCM10011501_20360</name>
</gene>
<dbReference type="InterPro" id="IPR011975">
    <property type="entry name" value="PaaN_2"/>
</dbReference>
<evidence type="ECO:0000256" key="1">
    <source>
        <dbReference type="ARBA" id="ARBA00023002"/>
    </source>
</evidence>